<dbReference type="GO" id="GO:0016491">
    <property type="term" value="F:oxidoreductase activity"/>
    <property type="evidence" value="ECO:0007669"/>
    <property type="project" value="UniProtKB-KW"/>
</dbReference>
<reference evidence="4" key="1">
    <citation type="submission" date="2020-11" db="EMBL/GenBank/DDBJ databases">
        <authorList>
            <person name="Konstantinou D."/>
            <person name="Gkelis S."/>
            <person name="Popin R."/>
            <person name="Fewer D."/>
            <person name="Sivonen K."/>
        </authorList>
    </citation>
    <scope>NUCLEOTIDE SEQUENCE</scope>
    <source>
        <strain evidence="4">TAU-MAC 1115</strain>
    </source>
</reference>
<dbReference type="InterPro" id="IPR002938">
    <property type="entry name" value="FAD-bd"/>
</dbReference>
<dbReference type="InterPro" id="IPR050816">
    <property type="entry name" value="Flavin-dep_Halogenase_NPB"/>
</dbReference>
<dbReference type="InterPro" id="IPR036188">
    <property type="entry name" value="FAD/NAD-bd_sf"/>
</dbReference>
<dbReference type="AlphaFoldDB" id="A0A947DJD0"/>
<evidence type="ECO:0000313" key="4">
    <source>
        <dbReference type="EMBL" id="MBT9318008.1"/>
    </source>
</evidence>
<keyword evidence="5" id="KW-1185">Reference proteome</keyword>
<proteinExistence type="inferred from homology"/>
<reference evidence="4" key="2">
    <citation type="journal article" date="2021" name="Mar. Drugs">
        <title>Genome Reduction and Secondary Metabolism of the Marine Sponge-Associated Cyanobacterium Leptothoe.</title>
        <authorList>
            <person name="Konstantinou D."/>
            <person name="Popin R.V."/>
            <person name="Fewer D.P."/>
            <person name="Sivonen K."/>
            <person name="Gkelis S."/>
        </authorList>
    </citation>
    <scope>NUCLEOTIDE SEQUENCE</scope>
    <source>
        <strain evidence="4">TAU-MAC 1115</strain>
    </source>
</reference>
<gene>
    <name evidence="4" type="ORF">IXB50_21570</name>
</gene>
<evidence type="ECO:0000256" key="2">
    <source>
        <dbReference type="ARBA" id="ARBA00038396"/>
    </source>
</evidence>
<sequence length="351" mass="39533">MLYDAAIIGAGPAGCAAAITLARKNLHVLLIEASEFPRHRPGESLHPGVEPIFEALGIASEVNAKGFIRHAGHRIIWDQEILGRTEKFGKDEHHEWYGYQAWRPELDQILLQQAKACGVTVWQPCRVRDIHLEGAELVGLNTERGAVRARYFLDASGRSQWLLHKLGLHSLKYSPKFRVRYGYVTCPAAVDAFETPLMHRDPDGWTWIARVRENRCAWVRMRFDGVDPGSVWRPPLLENFEAIGSSKGEDMTWRIGEKLAGENWFLMGDAAAVLDPASSHGVLRALMSGMQVAHMIVVSVQGKISNTLAAKFYSQWLQDWFHSDVSRLRELYWDGNVKPQQQETTVLASTV</sequence>
<dbReference type="EMBL" id="JADOES010000072">
    <property type="protein sequence ID" value="MBT9318008.1"/>
    <property type="molecule type" value="Genomic_DNA"/>
</dbReference>
<dbReference type="SUPFAM" id="SSF51905">
    <property type="entry name" value="FAD/NAD(P)-binding domain"/>
    <property type="match status" value="1"/>
</dbReference>
<evidence type="ECO:0000259" key="3">
    <source>
        <dbReference type="Pfam" id="PF01494"/>
    </source>
</evidence>
<dbReference type="Proteomes" id="UP000717364">
    <property type="component" value="Unassembled WGS sequence"/>
</dbReference>
<comment type="similarity">
    <text evidence="2">Belongs to the flavin-dependent halogenase family. Bacterial tryptophan halogenase subfamily.</text>
</comment>
<evidence type="ECO:0000313" key="5">
    <source>
        <dbReference type="Proteomes" id="UP000717364"/>
    </source>
</evidence>
<dbReference type="RefSeq" id="WP_215611067.1">
    <property type="nucleotide sequence ID" value="NZ_JADOES010000072.1"/>
</dbReference>
<dbReference type="GO" id="GO:0071949">
    <property type="term" value="F:FAD binding"/>
    <property type="evidence" value="ECO:0007669"/>
    <property type="project" value="InterPro"/>
</dbReference>
<evidence type="ECO:0000256" key="1">
    <source>
        <dbReference type="ARBA" id="ARBA00023002"/>
    </source>
</evidence>
<feature type="domain" description="FAD-binding" evidence="3">
    <location>
        <begin position="4"/>
        <end position="170"/>
    </location>
</feature>
<organism evidence="4 5">
    <name type="scientific">Leptothoe spongobia TAU-MAC 1115</name>
    <dbReference type="NCBI Taxonomy" id="1967444"/>
    <lineage>
        <taxon>Bacteria</taxon>
        <taxon>Bacillati</taxon>
        <taxon>Cyanobacteriota</taxon>
        <taxon>Cyanophyceae</taxon>
        <taxon>Nodosilineales</taxon>
        <taxon>Cymatolegaceae</taxon>
        <taxon>Leptothoe</taxon>
        <taxon>Leptothoe spongobia</taxon>
    </lineage>
</organism>
<dbReference type="PANTHER" id="PTHR43747:SF5">
    <property type="entry name" value="FAD-BINDING DOMAIN-CONTAINING PROTEIN"/>
    <property type="match status" value="1"/>
</dbReference>
<name>A0A947DJD0_9CYAN</name>
<protein>
    <submittedName>
        <fullName evidence="4">Tryptophan 7-halogenase</fullName>
    </submittedName>
</protein>
<dbReference type="PRINTS" id="PR00420">
    <property type="entry name" value="RNGMNOXGNASE"/>
</dbReference>
<accession>A0A947DJD0</accession>
<dbReference type="Gene3D" id="3.50.50.60">
    <property type="entry name" value="FAD/NAD(P)-binding domain"/>
    <property type="match status" value="1"/>
</dbReference>
<comment type="caution">
    <text evidence="4">The sequence shown here is derived from an EMBL/GenBank/DDBJ whole genome shotgun (WGS) entry which is preliminary data.</text>
</comment>
<dbReference type="Pfam" id="PF01494">
    <property type="entry name" value="FAD_binding_3"/>
    <property type="match status" value="1"/>
</dbReference>
<dbReference type="PANTHER" id="PTHR43747">
    <property type="entry name" value="FAD-BINDING PROTEIN"/>
    <property type="match status" value="1"/>
</dbReference>
<keyword evidence="1" id="KW-0560">Oxidoreductase</keyword>